<name>A0A517TBR2_9PLAN</name>
<reference evidence="1 2" key="1">
    <citation type="submission" date="2019-02" db="EMBL/GenBank/DDBJ databases">
        <title>Deep-cultivation of Planctomycetes and their phenomic and genomic characterization uncovers novel biology.</title>
        <authorList>
            <person name="Wiegand S."/>
            <person name="Jogler M."/>
            <person name="Boedeker C."/>
            <person name="Pinto D."/>
            <person name="Vollmers J."/>
            <person name="Rivas-Marin E."/>
            <person name="Kohn T."/>
            <person name="Peeters S.H."/>
            <person name="Heuer A."/>
            <person name="Rast P."/>
            <person name="Oberbeckmann S."/>
            <person name="Bunk B."/>
            <person name="Jeske O."/>
            <person name="Meyerdierks A."/>
            <person name="Storesund J.E."/>
            <person name="Kallscheuer N."/>
            <person name="Luecker S."/>
            <person name="Lage O.M."/>
            <person name="Pohl T."/>
            <person name="Merkel B.J."/>
            <person name="Hornburger P."/>
            <person name="Mueller R.-W."/>
            <person name="Bruemmer F."/>
            <person name="Labrenz M."/>
            <person name="Spormann A.M."/>
            <person name="Op den Camp H."/>
            <person name="Overmann J."/>
            <person name="Amann R."/>
            <person name="Jetten M.S.M."/>
            <person name="Mascher T."/>
            <person name="Medema M.H."/>
            <person name="Devos D.P."/>
            <person name="Kaster A.-K."/>
            <person name="Ovreas L."/>
            <person name="Rohde M."/>
            <person name="Galperin M.Y."/>
            <person name="Jogler C."/>
        </authorList>
    </citation>
    <scope>NUCLEOTIDE SEQUENCE [LARGE SCALE GENOMIC DNA]</scope>
    <source>
        <strain evidence="1 2">V22</strain>
    </source>
</reference>
<dbReference type="KEGG" id="chya:V22_30710"/>
<dbReference type="AlphaFoldDB" id="A0A517TBR2"/>
<gene>
    <name evidence="1" type="ORF">V22_30710</name>
</gene>
<dbReference type="EMBL" id="CP036316">
    <property type="protein sequence ID" value="QDT65809.1"/>
    <property type="molecule type" value="Genomic_DNA"/>
</dbReference>
<evidence type="ECO:0000313" key="1">
    <source>
        <dbReference type="EMBL" id="QDT65809.1"/>
    </source>
</evidence>
<evidence type="ECO:0000313" key="2">
    <source>
        <dbReference type="Proteomes" id="UP000319976"/>
    </source>
</evidence>
<organism evidence="1 2">
    <name type="scientific">Calycomorphotria hydatis</name>
    <dbReference type="NCBI Taxonomy" id="2528027"/>
    <lineage>
        <taxon>Bacteria</taxon>
        <taxon>Pseudomonadati</taxon>
        <taxon>Planctomycetota</taxon>
        <taxon>Planctomycetia</taxon>
        <taxon>Planctomycetales</taxon>
        <taxon>Planctomycetaceae</taxon>
        <taxon>Calycomorphotria</taxon>
    </lineage>
</organism>
<dbReference type="RefSeq" id="WP_145264358.1">
    <property type="nucleotide sequence ID" value="NZ_CP036316.1"/>
</dbReference>
<dbReference type="Proteomes" id="UP000319976">
    <property type="component" value="Chromosome"/>
</dbReference>
<proteinExistence type="predicted"/>
<protein>
    <submittedName>
        <fullName evidence="1">Uncharacterized protein</fullName>
    </submittedName>
</protein>
<accession>A0A517TBR2</accession>
<sequence length="139" mass="15094">MVNLFAQFGGGSGEFLDEIIEWSYEMLYTTPTDVVTGWMQENLSSVIECGIMGFICYFVDVLSYLAGAQIEYVIVAGMAVVGNSSPGVQQVINNIGPYIPAANQWLPLNEAAALAVAWVDYKVLLGMSRTVIKFIPTIG</sequence>
<keyword evidence="2" id="KW-1185">Reference proteome</keyword>